<reference evidence="1 2" key="1">
    <citation type="journal article" date="2021" name="Elife">
        <title>Chloroplast acquisition without the gene transfer in kleptoplastic sea slugs, Plakobranchus ocellatus.</title>
        <authorList>
            <person name="Maeda T."/>
            <person name="Takahashi S."/>
            <person name="Yoshida T."/>
            <person name="Shimamura S."/>
            <person name="Takaki Y."/>
            <person name="Nagai Y."/>
            <person name="Toyoda A."/>
            <person name="Suzuki Y."/>
            <person name="Arimoto A."/>
            <person name="Ishii H."/>
            <person name="Satoh N."/>
            <person name="Nishiyama T."/>
            <person name="Hasebe M."/>
            <person name="Maruyama T."/>
            <person name="Minagawa J."/>
            <person name="Obokata J."/>
            <person name="Shigenobu S."/>
        </authorList>
    </citation>
    <scope>NUCLEOTIDE SEQUENCE [LARGE SCALE GENOMIC DNA]</scope>
</reference>
<name>A0AAV4JYQ2_9GAST</name>
<keyword evidence="2" id="KW-1185">Reference proteome</keyword>
<protein>
    <submittedName>
        <fullName evidence="1">Schistosomin-like</fullName>
    </submittedName>
</protein>
<evidence type="ECO:0000313" key="1">
    <source>
        <dbReference type="EMBL" id="GFS27466.1"/>
    </source>
</evidence>
<proteinExistence type="predicted"/>
<organism evidence="1 2">
    <name type="scientific">Elysia marginata</name>
    <dbReference type="NCBI Taxonomy" id="1093978"/>
    <lineage>
        <taxon>Eukaryota</taxon>
        <taxon>Metazoa</taxon>
        <taxon>Spiralia</taxon>
        <taxon>Lophotrochozoa</taxon>
        <taxon>Mollusca</taxon>
        <taxon>Gastropoda</taxon>
        <taxon>Heterobranchia</taxon>
        <taxon>Euthyneura</taxon>
        <taxon>Panpulmonata</taxon>
        <taxon>Sacoglossa</taxon>
        <taxon>Placobranchoidea</taxon>
        <taxon>Plakobranchidae</taxon>
        <taxon>Elysia</taxon>
    </lineage>
</organism>
<evidence type="ECO:0000313" key="2">
    <source>
        <dbReference type="Proteomes" id="UP000762676"/>
    </source>
</evidence>
<dbReference type="Proteomes" id="UP000762676">
    <property type="component" value="Unassembled WGS sequence"/>
</dbReference>
<comment type="caution">
    <text evidence="1">The sequence shown here is derived from an EMBL/GenBank/DDBJ whole genome shotgun (WGS) entry which is preliminary data.</text>
</comment>
<dbReference type="AlphaFoldDB" id="A0AAV4JYQ2"/>
<accession>A0AAV4JYQ2</accession>
<gene>
    <name evidence="1" type="ORF">ElyMa_005272100</name>
</gene>
<dbReference type="EMBL" id="BMAT01010524">
    <property type="protein sequence ID" value="GFS27466.1"/>
    <property type="molecule type" value="Genomic_DNA"/>
</dbReference>
<sequence length="181" mass="20008">MAPKLWQLSFKTNSYDEQNMQRELTFLSFLSFSPLMSGFTAETTQYSHGCEFNWLLWCAYRDPDCRCSSIFTDSQYRYNLASVKMMKQIVLLAAIACAAVLADNYNCGNKGDKFECFESAASARFCLTGGAQPEVICGKCRKKADFCTKGLVLSKRPEVDCGAGYASTPCTTANSAVPATF</sequence>